<evidence type="ECO:0000313" key="2">
    <source>
        <dbReference type="EMBL" id="GII91573.1"/>
    </source>
</evidence>
<comment type="caution">
    <text evidence="2">The sequence shown here is derived from an EMBL/GenBank/DDBJ whole genome shotgun (WGS) entry which is preliminary data.</text>
</comment>
<name>A0A919RCW1_9ACTN</name>
<dbReference type="EMBL" id="BOOW01000010">
    <property type="protein sequence ID" value="GII91573.1"/>
    <property type="molecule type" value="Genomic_DNA"/>
</dbReference>
<evidence type="ECO:0008006" key="4">
    <source>
        <dbReference type="Google" id="ProtNLM"/>
    </source>
</evidence>
<feature type="signal peptide" evidence="1">
    <location>
        <begin position="1"/>
        <end position="29"/>
    </location>
</feature>
<gene>
    <name evidence="2" type="ORF">Ssi02_18040</name>
</gene>
<dbReference type="RefSeq" id="WP_204023284.1">
    <property type="nucleotide sequence ID" value="NZ_BOOW01000010.1"/>
</dbReference>
<protein>
    <recommendedName>
        <fullName evidence="4">Tat pathway signal sequence domain protein</fullName>
    </recommendedName>
</protein>
<keyword evidence="3" id="KW-1185">Reference proteome</keyword>
<organism evidence="2 3">
    <name type="scientific">Sinosporangium siamense</name>
    <dbReference type="NCBI Taxonomy" id="1367973"/>
    <lineage>
        <taxon>Bacteria</taxon>
        <taxon>Bacillati</taxon>
        <taxon>Actinomycetota</taxon>
        <taxon>Actinomycetes</taxon>
        <taxon>Streptosporangiales</taxon>
        <taxon>Streptosporangiaceae</taxon>
        <taxon>Sinosporangium</taxon>
    </lineage>
</organism>
<dbReference type="AlphaFoldDB" id="A0A919RCW1"/>
<proteinExistence type="predicted"/>
<accession>A0A919RCW1</accession>
<keyword evidence="1" id="KW-0732">Signal</keyword>
<sequence length="443" mass="47898">MSASLSRRHLLAAAAAVPAAAALGAPAWAASATSPPGHRGVNNVVGPMPRPARIENDPELEHQFDVEFDNSVGGAVTHVALDGTRTKLGNVQRPATASVKANDGFWASKYSRALDGTPGHALAVSVYVLRFKVGPGAKYDPHDQRAWTTSLVNVRPDRFHGADHGKWLADTIYTDIEGGTSIFGGGASPAVGSPLKYLDEASGKWRPIHKYFEDDFTRPVPRHLRMSVYKPVTQYGSPTFVEFENWAAGDEVAGRVNENNGRILVGYPGGVVRHVADVVQRVRGSGRFGGTEFAEIGQMDTNHPGALTFSTSPRTGFSWDPNVRGGFQIVPANHVKYLSNDLGQNSFIDKPQWLIVGPVGGTAATLRDTRYLIDGQLSFTPGWEGVAPLFGLYMRTHMRFELSKDYGATWEQSPNLVGVTEPPASPVNTWTNIRVNMNYPAGP</sequence>
<dbReference type="InterPro" id="IPR006311">
    <property type="entry name" value="TAT_signal"/>
</dbReference>
<dbReference type="Proteomes" id="UP000606172">
    <property type="component" value="Unassembled WGS sequence"/>
</dbReference>
<feature type="chain" id="PRO_5036942040" description="Tat pathway signal sequence domain protein" evidence="1">
    <location>
        <begin position="30"/>
        <end position="443"/>
    </location>
</feature>
<evidence type="ECO:0000313" key="3">
    <source>
        <dbReference type="Proteomes" id="UP000606172"/>
    </source>
</evidence>
<dbReference type="PROSITE" id="PS51318">
    <property type="entry name" value="TAT"/>
    <property type="match status" value="1"/>
</dbReference>
<evidence type="ECO:0000256" key="1">
    <source>
        <dbReference type="SAM" id="SignalP"/>
    </source>
</evidence>
<reference evidence="2" key="1">
    <citation type="submission" date="2021-01" db="EMBL/GenBank/DDBJ databases">
        <title>Whole genome shotgun sequence of Sinosporangium siamense NBRC 109515.</title>
        <authorList>
            <person name="Komaki H."/>
            <person name="Tamura T."/>
        </authorList>
    </citation>
    <scope>NUCLEOTIDE SEQUENCE</scope>
    <source>
        <strain evidence="2">NBRC 109515</strain>
    </source>
</reference>